<dbReference type="PROSITE" id="PS50987">
    <property type="entry name" value="HTH_ARSR_2"/>
    <property type="match status" value="1"/>
</dbReference>
<evidence type="ECO:0000256" key="2">
    <source>
        <dbReference type="ARBA" id="ARBA00023125"/>
    </source>
</evidence>
<dbReference type="RefSeq" id="WP_137449933.1">
    <property type="nucleotide sequence ID" value="NZ_SZZH01000003.1"/>
</dbReference>
<organism evidence="5 6">
    <name type="scientific">Nakamurella flava</name>
    <dbReference type="NCBI Taxonomy" id="2576308"/>
    <lineage>
        <taxon>Bacteria</taxon>
        <taxon>Bacillati</taxon>
        <taxon>Actinomycetota</taxon>
        <taxon>Actinomycetes</taxon>
        <taxon>Nakamurellales</taxon>
        <taxon>Nakamurellaceae</taxon>
        <taxon>Nakamurella</taxon>
    </lineage>
</organism>
<dbReference type="InterPro" id="IPR036390">
    <property type="entry name" value="WH_DNA-bd_sf"/>
</dbReference>
<keyword evidence="3" id="KW-0804">Transcription</keyword>
<dbReference type="Proteomes" id="UP000306985">
    <property type="component" value="Unassembled WGS sequence"/>
</dbReference>
<dbReference type="CDD" id="cd00090">
    <property type="entry name" value="HTH_ARSR"/>
    <property type="match status" value="1"/>
</dbReference>
<name>A0A4U6QDY7_9ACTN</name>
<dbReference type="Gene3D" id="1.10.10.10">
    <property type="entry name" value="Winged helix-like DNA-binding domain superfamily/Winged helix DNA-binding domain"/>
    <property type="match status" value="1"/>
</dbReference>
<dbReference type="PANTHER" id="PTHR33154">
    <property type="entry name" value="TRANSCRIPTIONAL REGULATOR, ARSR FAMILY"/>
    <property type="match status" value="1"/>
</dbReference>
<keyword evidence="2" id="KW-0238">DNA-binding</keyword>
<dbReference type="PRINTS" id="PR00778">
    <property type="entry name" value="HTHARSR"/>
</dbReference>
<evidence type="ECO:0000259" key="4">
    <source>
        <dbReference type="PROSITE" id="PS50987"/>
    </source>
</evidence>
<reference evidence="5 6" key="1">
    <citation type="submission" date="2019-05" db="EMBL/GenBank/DDBJ databases">
        <title>Nakamurella sp. N5BH11, whole genome shotgun sequence.</title>
        <authorList>
            <person name="Tuo L."/>
        </authorList>
    </citation>
    <scope>NUCLEOTIDE SEQUENCE [LARGE SCALE GENOMIC DNA]</scope>
    <source>
        <strain evidence="5 6">N5BH11</strain>
    </source>
</reference>
<dbReference type="GO" id="GO:0003700">
    <property type="term" value="F:DNA-binding transcription factor activity"/>
    <property type="evidence" value="ECO:0007669"/>
    <property type="project" value="InterPro"/>
</dbReference>
<keyword evidence="1" id="KW-0805">Transcription regulation</keyword>
<evidence type="ECO:0000313" key="6">
    <source>
        <dbReference type="Proteomes" id="UP000306985"/>
    </source>
</evidence>
<sequence>MVALSLARRPLSPAEADEWAHRFKAVADPTRLRLLGLVAAGPDGEACVCDLTDPVNLSQPTVSHHLRVLVEAGLLTRQQRGRWAYYRTVPAALAALAHVLDPHRSPPVSPAASR</sequence>
<dbReference type="InterPro" id="IPR011991">
    <property type="entry name" value="ArsR-like_HTH"/>
</dbReference>
<comment type="caution">
    <text evidence="5">The sequence shown here is derived from an EMBL/GenBank/DDBJ whole genome shotgun (WGS) entry which is preliminary data.</text>
</comment>
<dbReference type="NCBIfam" id="NF033788">
    <property type="entry name" value="HTH_metalloreg"/>
    <property type="match status" value="1"/>
</dbReference>
<dbReference type="InterPro" id="IPR051081">
    <property type="entry name" value="HTH_MetalResp_TranReg"/>
</dbReference>
<evidence type="ECO:0000256" key="3">
    <source>
        <dbReference type="ARBA" id="ARBA00023163"/>
    </source>
</evidence>
<dbReference type="SUPFAM" id="SSF46785">
    <property type="entry name" value="Winged helix' DNA-binding domain"/>
    <property type="match status" value="1"/>
</dbReference>
<dbReference type="AlphaFoldDB" id="A0A4U6QDY7"/>
<dbReference type="EMBL" id="SZZH01000003">
    <property type="protein sequence ID" value="TKV58270.1"/>
    <property type="molecule type" value="Genomic_DNA"/>
</dbReference>
<dbReference type="InterPro" id="IPR001845">
    <property type="entry name" value="HTH_ArsR_DNA-bd_dom"/>
</dbReference>
<dbReference type="PANTHER" id="PTHR33154:SF18">
    <property type="entry name" value="ARSENICAL RESISTANCE OPERON REPRESSOR"/>
    <property type="match status" value="1"/>
</dbReference>
<dbReference type="InterPro" id="IPR018334">
    <property type="entry name" value="ArsR_HTH"/>
</dbReference>
<dbReference type="Pfam" id="PF01022">
    <property type="entry name" value="HTH_5"/>
    <property type="match status" value="1"/>
</dbReference>
<dbReference type="SMART" id="SM00418">
    <property type="entry name" value="HTH_ARSR"/>
    <property type="match status" value="1"/>
</dbReference>
<feature type="domain" description="HTH arsR-type" evidence="4">
    <location>
        <begin position="11"/>
        <end position="108"/>
    </location>
</feature>
<dbReference type="InterPro" id="IPR036388">
    <property type="entry name" value="WH-like_DNA-bd_sf"/>
</dbReference>
<evidence type="ECO:0000313" key="5">
    <source>
        <dbReference type="EMBL" id="TKV58270.1"/>
    </source>
</evidence>
<accession>A0A4U6QDY7</accession>
<evidence type="ECO:0000256" key="1">
    <source>
        <dbReference type="ARBA" id="ARBA00023015"/>
    </source>
</evidence>
<gene>
    <name evidence="5" type="ORF">FDO65_11810</name>
</gene>
<dbReference type="PROSITE" id="PS00846">
    <property type="entry name" value="HTH_ARSR_1"/>
    <property type="match status" value="1"/>
</dbReference>
<proteinExistence type="predicted"/>
<dbReference type="GO" id="GO:0003677">
    <property type="term" value="F:DNA binding"/>
    <property type="evidence" value="ECO:0007669"/>
    <property type="project" value="UniProtKB-KW"/>
</dbReference>
<dbReference type="OrthoDB" id="9798835at2"/>
<keyword evidence="6" id="KW-1185">Reference proteome</keyword>
<protein>
    <submittedName>
        <fullName evidence="5">Winged helix-turn-helix transcriptional regulator</fullName>
    </submittedName>
</protein>